<name>A0A1E3JQD8_9TREE</name>
<dbReference type="InterPro" id="IPR038212">
    <property type="entry name" value="TF_EnY2_sf"/>
</dbReference>
<dbReference type="GO" id="GO:0003713">
    <property type="term" value="F:transcription coactivator activity"/>
    <property type="evidence" value="ECO:0007669"/>
    <property type="project" value="InterPro"/>
</dbReference>
<gene>
    <name evidence="1" type="ORF">I350_05888</name>
</gene>
<dbReference type="EMBL" id="MEKH01000009">
    <property type="protein sequence ID" value="ODO03043.1"/>
    <property type="molecule type" value="Genomic_DNA"/>
</dbReference>
<dbReference type="PANTHER" id="PTHR12514">
    <property type="entry name" value="ENHANCER OF YELLOW 2 TRANSCRIPTION FACTOR"/>
    <property type="match status" value="1"/>
</dbReference>
<dbReference type="GO" id="GO:0006406">
    <property type="term" value="P:mRNA export from nucleus"/>
    <property type="evidence" value="ECO:0007669"/>
    <property type="project" value="InterPro"/>
</dbReference>
<dbReference type="Pfam" id="PF10163">
    <property type="entry name" value="EnY2"/>
    <property type="match status" value="1"/>
</dbReference>
<evidence type="ECO:0000313" key="1">
    <source>
        <dbReference type="EMBL" id="ODO03043.1"/>
    </source>
</evidence>
<dbReference type="AlphaFoldDB" id="A0A1E3JQD8"/>
<dbReference type="OrthoDB" id="6221744at2759"/>
<protein>
    <recommendedName>
        <fullName evidence="2">Transcription and mRNA export factor SUS1</fullName>
    </recommendedName>
</protein>
<evidence type="ECO:0008006" key="2">
    <source>
        <dbReference type="Google" id="ProtNLM"/>
    </source>
</evidence>
<accession>A0A1E3JQD8</accession>
<dbReference type="GO" id="GO:0000124">
    <property type="term" value="C:SAGA complex"/>
    <property type="evidence" value="ECO:0007669"/>
    <property type="project" value="InterPro"/>
</dbReference>
<organism evidence="1">
    <name type="scientific">Cryptococcus amylolentus CBS 6273</name>
    <dbReference type="NCBI Taxonomy" id="1296118"/>
    <lineage>
        <taxon>Eukaryota</taxon>
        <taxon>Fungi</taxon>
        <taxon>Dikarya</taxon>
        <taxon>Basidiomycota</taxon>
        <taxon>Agaricomycotina</taxon>
        <taxon>Tremellomycetes</taxon>
        <taxon>Tremellales</taxon>
        <taxon>Cryptococcaceae</taxon>
        <taxon>Cryptococcus</taxon>
    </lineage>
</organism>
<dbReference type="InterPro" id="IPR018783">
    <property type="entry name" value="TF_ENY2"/>
</dbReference>
<dbReference type="Proteomes" id="UP000095149">
    <property type="component" value="Unassembled WGS sequence"/>
</dbReference>
<dbReference type="Gene3D" id="1.10.246.140">
    <property type="match status" value="1"/>
</dbReference>
<reference evidence="1" key="1">
    <citation type="submission" date="2016-06" db="EMBL/GenBank/DDBJ databases">
        <title>Evolution of pathogenesis and genome organization in the Tremellales.</title>
        <authorList>
            <person name="Cuomo C."/>
            <person name="Litvintseva A."/>
            <person name="Heitman J."/>
            <person name="Chen Y."/>
            <person name="Sun S."/>
            <person name="Springer D."/>
            <person name="Dromer F."/>
            <person name="Young S."/>
            <person name="Zeng Q."/>
            <person name="Chapman S."/>
            <person name="Gujja S."/>
            <person name="Saif S."/>
            <person name="Birren B."/>
        </authorList>
    </citation>
    <scope>NUCLEOTIDE SEQUENCE [LARGE SCALE GENOMIC DNA]</scope>
    <source>
        <strain evidence="1">CBS 6273</strain>
    </source>
</reference>
<dbReference type="GO" id="GO:0005643">
    <property type="term" value="C:nuclear pore"/>
    <property type="evidence" value="ECO:0007669"/>
    <property type="project" value="InterPro"/>
</dbReference>
<proteinExistence type="predicted"/>
<sequence>MSQTTTPDEATLNAIRQRLMETGDWERYVQLSTDPYYGYGEEDDEADHDGCRIQKLLRAHLEESGWVDDLKDLAKERARAQEMPNLEALVKEISENAAGMVNESVRRDVTVEIESVLDREVDQA</sequence>
<comment type="caution">
    <text evidence="1">The sequence shown here is derived from an EMBL/GenBank/DDBJ whole genome shotgun (WGS) entry which is preliminary data.</text>
</comment>